<dbReference type="Pfam" id="PF12728">
    <property type="entry name" value="HTH_17"/>
    <property type="match status" value="1"/>
</dbReference>
<dbReference type="OrthoDB" id="2166477at2"/>
<gene>
    <name evidence="2" type="ORF">DES38_101282</name>
</gene>
<reference evidence="2 3" key="1">
    <citation type="submission" date="2018-05" db="EMBL/GenBank/DDBJ databases">
        <title>Genomic Encyclopedia of Type Strains, Phase IV (KMG-IV): sequencing the most valuable type-strain genomes for metagenomic binning, comparative biology and taxonomic classification.</title>
        <authorList>
            <person name="Goeker M."/>
        </authorList>
    </citation>
    <scope>NUCLEOTIDE SEQUENCE [LARGE SCALE GENOMIC DNA]</scope>
    <source>
        <strain evidence="2 3">DSM 22440</strain>
    </source>
</reference>
<evidence type="ECO:0000259" key="1">
    <source>
        <dbReference type="Pfam" id="PF12728"/>
    </source>
</evidence>
<proteinExistence type="predicted"/>
<feature type="domain" description="Helix-turn-helix" evidence="1">
    <location>
        <begin position="2"/>
        <end position="50"/>
    </location>
</feature>
<dbReference type="NCBIfam" id="TIGR01764">
    <property type="entry name" value="excise"/>
    <property type="match status" value="1"/>
</dbReference>
<name>A0A2V3WE52_9BACI</name>
<comment type="caution">
    <text evidence="2">The sequence shown here is derived from an EMBL/GenBank/DDBJ whole genome shotgun (WGS) entry which is preliminary data.</text>
</comment>
<dbReference type="GO" id="GO:0003677">
    <property type="term" value="F:DNA binding"/>
    <property type="evidence" value="ECO:0007669"/>
    <property type="project" value="InterPro"/>
</dbReference>
<sequence>MYVDLNEAAEYLDIHEEQVRKLIFEGKIKAHFDGQAYMINTGQFDQYFKNLEKVRAQIQAYLNEPIPESLYVKDED</sequence>
<organism evidence="2 3">
    <name type="scientific">Streptohalobacillus salinus</name>
    <dbReference type="NCBI Taxonomy" id="621096"/>
    <lineage>
        <taxon>Bacteria</taxon>
        <taxon>Bacillati</taxon>
        <taxon>Bacillota</taxon>
        <taxon>Bacilli</taxon>
        <taxon>Bacillales</taxon>
        <taxon>Bacillaceae</taxon>
        <taxon>Streptohalobacillus</taxon>
    </lineage>
</organism>
<dbReference type="InterPro" id="IPR041657">
    <property type="entry name" value="HTH_17"/>
</dbReference>
<evidence type="ECO:0000313" key="2">
    <source>
        <dbReference type="EMBL" id="PXW93196.1"/>
    </source>
</evidence>
<dbReference type="RefSeq" id="WP_110250289.1">
    <property type="nucleotide sequence ID" value="NZ_QJJR01000001.1"/>
</dbReference>
<dbReference type="InterPro" id="IPR010093">
    <property type="entry name" value="SinI_DNA-bd"/>
</dbReference>
<dbReference type="AlphaFoldDB" id="A0A2V3WE52"/>
<dbReference type="Proteomes" id="UP000247922">
    <property type="component" value="Unassembled WGS sequence"/>
</dbReference>
<evidence type="ECO:0000313" key="3">
    <source>
        <dbReference type="Proteomes" id="UP000247922"/>
    </source>
</evidence>
<dbReference type="EMBL" id="QJJR01000001">
    <property type="protein sequence ID" value="PXW93196.1"/>
    <property type="molecule type" value="Genomic_DNA"/>
</dbReference>
<accession>A0A2V3WE52</accession>
<protein>
    <submittedName>
        <fullName evidence="2">Excisionase family DNA binding protein</fullName>
    </submittedName>
</protein>
<keyword evidence="3" id="KW-1185">Reference proteome</keyword>